<name>A0A7S2IB73_9DINO</name>
<accession>A0A7S2IB73</accession>
<keyword evidence="1" id="KW-0812">Transmembrane</keyword>
<organism evidence="2">
    <name type="scientific">Alexandrium andersonii</name>
    <dbReference type="NCBI Taxonomy" id="327968"/>
    <lineage>
        <taxon>Eukaryota</taxon>
        <taxon>Sar</taxon>
        <taxon>Alveolata</taxon>
        <taxon>Dinophyceae</taxon>
        <taxon>Gonyaulacales</taxon>
        <taxon>Pyrocystaceae</taxon>
        <taxon>Alexandrium</taxon>
    </lineage>
</organism>
<keyword evidence="1" id="KW-0472">Membrane</keyword>
<dbReference type="EMBL" id="HBGQ01083188">
    <property type="protein sequence ID" value="CAD9513032.1"/>
    <property type="molecule type" value="Transcribed_RNA"/>
</dbReference>
<protein>
    <submittedName>
        <fullName evidence="2">Uncharacterized protein</fullName>
    </submittedName>
</protein>
<dbReference type="SUPFAM" id="SSF63825">
    <property type="entry name" value="YWTD domain"/>
    <property type="match status" value="1"/>
</dbReference>
<keyword evidence="1" id="KW-1133">Transmembrane helix</keyword>
<sequence>VIWWYHLTVSSGGLLETVGPRRAAVENFNASWMAVSSVGDLFFAGRPVAVTPRPTYDSIFRQDAVNLATGDSFNPSEAFSRANTGAPNPKAYTPSGVAVDSFYVYWGNEENGTAHGSVVKGSSTSSGVLRAVHGAVDSVRGVSVTGTHVFFASPSGIYGVPKTTPTTVEDNTQGLVVAPPTDGSAWDPLALAWDGENTLFLTDAAAGVLYSLPAQNVQAHNLTKFVDSPNVHGLAIIGFSSMASPAHAGPGLLVALVVALACGVGLRE</sequence>
<evidence type="ECO:0000256" key="1">
    <source>
        <dbReference type="SAM" id="Phobius"/>
    </source>
</evidence>
<dbReference type="AlphaFoldDB" id="A0A7S2IB73"/>
<proteinExistence type="predicted"/>
<gene>
    <name evidence="2" type="ORF">AAND1436_LOCUS39796</name>
</gene>
<feature type="transmembrane region" description="Helical" evidence="1">
    <location>
        <begin position="248"/>
        <end position="266"/>
    </location>
</feature>
<feature type="non-terminal residue" evidence="2">
    <location>
        <position position="1"/>
    </location>
</feature>
<reference evidence="2" key="1">
    <citation type="submission" date="2021-01" db="EMBL/GenBank/DDBJ databases">
        <authorList>
            <person name="Corre E."/>
            <person name="Pelletier E."/>
            <person name="Niang G."/>
            <person name="Scheremetjew M."/>
            <person name="Finn R."/>
            <person name="Kale V."/>
            <person name="Holt S."/>
            <person name="Cochrane G."/>
            <person name="Meng A."/>
            <person name="Brown T."/>
            <person name="Cohen L."/>
        </authorList>
    </citation>
    <scope>NUCLEOTIDE SEQUENCE</scope>
    <source>
        <strain evidence="2">CCMP2222</strain>
    </source>
</reference>
<evidence type="ECO:0000313" key="2">
    <source>
        <dbReference type="EMBL" id="CAD9513032.1"/>
    </source>
</evidence>